<organism evidence="10 11">
    <name type="scientific">Pseudoalteromonas piratica</name>
    <dbReference type="NCBI Taxonomy" id="1348114"/>
    <lineage>
        <taxon>Bacteria</taxon>
        <taxon>Pseudomonadati</taxon>
        <taxon>Pseudomonadota</taxon>
        <taxon>Gammaproteobacteria</taxon>
        <taxon>Alteromonadales</taxon>
        <taxon>Pseudoalteromonadaceae</taxon>
        <taxon>Pseudoalteromonas</taxon>
    </lineage>
</organism>
<dbReference type="GO" id="GO:0015199">
    <property type="term" value="F:amino-acid betaine transmembrane transporter activity"/>
    <property type="evidence" value="ECO:0007669"/>
    <property type="project" value="TreeGrafter"/>
</dbReference>
<keyword evidence="11" id="KW-1185">Reference proteome</keyword>
<accession>A0A0A7EN89</accession>
<comment type="subcellular location">
    <subcellularLocation>
        <location evidence="1 8">Cell membrane</location>
        <topology evidence="1 8">Multi-pass membrane protein</topology>
    </subcellularLocation>
</comment>
<evidence type="ECO:0000256" key="1">
    <source>
        <dbReference type="ARBA" id="ARBA00004651"/>
    </source>
</evidence>
<keyword evidence="5 9" id="KW-1133">Transmembrane helix</keyword>
<reference evidence="10 11" key="1">
    <citation type="submission" date="2014-11" db="EMBL/GenBank/DDBJ databases">
        <title>Complete Genome Sequence of Pseudoalteromonas sp. Strain OCN003 Isolated from Kaneohe Bay, Oahu, Hawaii.</title>
        <authorList>
            <person name="Beurmann S."/>
            <person name="Videau P."/>
            <person name="Ushijima B."/>
            <person name="Smith A.M."/>
            <person name="Aeby G.S."/>
            <person name="Callahan S.M."/>
            <person name="Belcaid M."/>
        </authorList>
    </citation>
    <scope>NUCLEOTIDE SEQUENCE [LARGE SCALE GENOMIC DNA]</scope>
    <source>
        <strain evidence="10 11">OCN003</strain>
    </source>
</reference>
<dbReference type="eggNOG" id="COG2076">
    <property type="taxonomic scope" value="Bacteria"/>
</dbReference>
<dbReference type="PANTHER" id="PTHR30561:SF1">
    <property type="entry name" value="MULTIDRUG TRANSPORTER EMRE"/>
    <property type="match status" value="1"/>
</dbReference>
<dbReference type="HOGENOM" id="CLU_133067_0_2_6"/>
<keyword evidence="6 9" id="KW-0472">Membrane</keyword>
<dbReference type="InterPro" id="IPR045324">
    <property type="entry name" value="Small_multidrug_res"/>
</dbReference>
<keyword evidence="4 8" id="KW-0812">Transmembrane</keyword>
<dbReference type="GO" id="GO:0015220">
    <property type="term" value="F:choline transmembrane transporter activity"/>
    <property type="evidence" value="ECO:0007669"/>
    <property type="project" value="TreeGrafter"/>
</dbReference>
<name>A0A0A7EN89_9GAMM</name>
<keyword evidence="3" id="KW-1003">Cell membrane</keyword>
<evidence type="ECO:0000313" key="11">
    <source>
        <dbReference type="Proteomes" id="UP000030341"/>
    </source>
</evidence>
<evidence type="ECO:0000256" key="4">
    <source>
        <dbReference type="ARBA" id="ARBA00022692"/>
    </source>
</evidence>
<evidence type="ECO:0000256" key="8">
    <source>
        <dbReference type="RuleBase" id="RU003942"/>
    </source>
</evidence>
<feature type="transmembrane region" description="Helical" evidence="9">
    <location>
        <begin position="57"/>
        <end position="78"/>
    </location>
</feature>
<dbReference type="InterPro" id="IPR000390">
    <property type="entry name" value="Small_drug/metabolite_transptr"/>
</dbReference>
<keyword evidence="2" id="KW-0813">Transport</keyword>
<dbReference type="Pfam" id="PF00893">
    <property type="entry name" value="Multi_Drug_Res"/>
    <property type="match status" value="1"/>
</dbReference>
<dbReference type="RefSeq" id="WP_040136473.1">
    <property type="nucleotide sequence ID" value="NZ_CP009889.1"/>
</dbReference>
<dbReference type="KEGG" id="pseo:OM33_20785"/>
<dbReference type="EMBL" id="CP009889">
    <property type="protein sequence ID" value="AIY67462.1"/>
    <property type="molecule type" value="Genomic_DNA"/>
</dbReference>
<dbReference type="PANTHER" id="PTHR30561">
    <property type="entry name" value="SMR FAMILY PROTON-DEPENDENT DRUG EFFLUX TRANSPORTER SUGE"/>
    <property type="match status" value="1"/>
</dbReference>
<dbReference type="Proteomes" id="UP000030341">
    <property type="component" value="Chromosome 2"/>
</dbReference>
<evidence type="ECO:0000256" key="6">
    <source>
        <dbReference type="ARBA" id="ARBA00023136"/>
    </source>
</evidence>
<evidence type="ECO:0000256" key="3">
    <source>
        <dbReference type="ARBA" id="ARBA00022475"/>
    </source>
</evidence>
<comment type="similarity">
    <text evidence="7 8">Belongs to the drug/metabolite transporter (DMT) superfamily. Small multidrug resistance (SMR) (TC 2.A.7.1) family.</text>
</comment>
<evidence type="ECO:0000256" key="7">
    <source>
        <dbReference type="ARBA" id="ARBA00038032"/>
    </source>
</evidence>
<evidence type="ECO:0000313" key="10">
    <source>
        <dbReference type="EMBL" id="AIY67462.1"/>
    </source>
</evidence>
<proteinExistence type="inferred from homology"/>
<evidence type="ECO:0000256" key="9">
    <source>
        <dbReference type="SAM" id="Phobius"/>
    </source>
</evidence>
<evidence type="ECO:0000256" key="5">
    <source>
        <dbReference type="ARBA" id="ARBA00022989"/>
    </source>
</evidence>
<protein>
    <submittedName>
        <fullName evidence="10">EmrE protein</fullName>
    </submittedName>
</protein>
<dbReference type="GO" id="GO:0015297">
    <property type="term" value="F:antiporter activity"/>
    <property type="evidence" value="ECO:0007669"/>
    <property type="project" value="TreeGrafter"/>
</dbReference>
<dbReference type="SUPFAM" id="SSF103481">
    <property type="entry name" value="Multidrug resistance efflux transporter EmrE"/>
    <property type="match status" value="1"/>
</dbReference>
<feature type="transmembrane region" description="Helical" evidence="9">
    <location>
        <begin position="29"/>
        <end position="50"/>
    </location>
</feature>
<dbReference type="AlphaFoldDB" id="A0A0A7EN89"/>
<dbReference type="InterPro" id="IPR037185">
    <property type="entry name" value="EmrE-like"/>
</dbReference>
<gene>
    <name evidence="10" type="ORF">OM33_20785</name>
</gene>
<dbReference type="STRING" id="1348114.OM33_20785"/>
<dbReference type="Gene3D" id="1.10.3730.20">
    <property type="match status" value="1"/>
</dbReference>
<dbReference type="GO" id="GO:0005886">
    <property type="term" value="C:plasma membrane"/>
    <property type="evidence" value="ECO:0007669"/>
    <property type="project" value="UniProtKB-SubCell"/>
</dbReference>
<evidence type="ECO:0000256" key="2">
    <source>
        <dbReference type="ARBA" id="ARBA00022448"/>
    </source>
</evidence>
<dbReference type="GO" id="GO:0031460">
    <property type="term" value="P:glycine betaine transport"/>
    <property type="evidence" value="ECO:0007669"/>
    <property type="project" value="TreeGrafter"/>
</dbReference>
<dbReference type="OrthoDB" id="9808638at2"/>
<sequence length="109" mass="11839">MSYVFLVLAIVTEVTATLLLKASNGWEKWWFGMGSIFFYSLAGIFLGIVLKHMSVGLTYTIWSGVGISMVCVASVLLWQQKFDVYAIAGIALIAIGTVLITAKSSVVLQ</sequence>
<feature type="transmembrane region" description="Helical" evidence="9">
    <location>
        <begin position="84"/>
        <end position="102"/>
    </location>
</feature>